<dbReference type="AlphaFoldDB" id="A0A3M2IV47"/>
<dbReference type="SUPFAM" id="SSF53474">
    <property type="entry name" value="alpha/beta-Hydrolases"/>
    <property type="match status" value="1"/>
</dbReference>
<gene>
    <name evidence="1" type="ORF">EBM89_16925</name>
</gene>
<comment type="caution">
    <text evidence="1">The sequence shown here is derived from an EMBL/GenBank/DDBJ whole genome shotgun (WGS) entry which is preliminary data.</text>
</comment>
<dbReference type="OrthoDB" id="5095936at2"/>
<dbReference type="RefSeq" id="WP_122150815.1">
    <property type="nucleotide sequence ID" value="NZ_RFFI01000118.1"/>
</dbReference>
<name>A0A3M2IV47_9CELL</name>
<sequence>MSGDIVVSGGAGGVGARLQDLRSQAGLLDDAGDDVRAWSGSVAAVAVHQDVTVATLLCPVEVAQVAGAVAGATIGVNGLLIVSTGLEASAIVLRASATTYEFVDATQQQVMEALQHAAGFALGAALPGLVLGGGVLLVGGGLVVLGNPATWPALALAVQNVDLAALGDGAMDALYDNPWLLESLTKVAPSLVQGTTWSLGSLLGGPLGGLALPYVLSGGKWPTASYEDAVGGLVNAGGMFGMFGDTGEMGVSLAETLGPDRAPTSVEEIFQQQNMLGADQGEVQIVQVTNPDGTSSYIVQIPGTQEWGPQRGSNPVDLTTNVRLMAGDSTLMQQQVAQAMREAGIRPGDPVMLTGHSQGGITAAALASDPAFREEFAVRSVVTGGSPIARFDIPPDVSVLSLEHDQDAVPMLEGRENPDRANWVTVERDLGTAANGVLPDASVGAAHGTDVYAQTGAMVDASDDPSVQAWREGAQQFFTGEPGTVTRWDVSTR</sequence>
<evidence type="ECO:0000313" key="1">
    <source>
        <dbReference type="EMBL" id="RMI04999.1"/>
    </source>
</evidence>
<dbReference type="InterPro" id="IPR029058">
    <property type="entry name" value="AB_hydrolase_fold"/>
</dbReference>
<dbReference type="EMBL" id="RFFI01000118">
    <property type="protein sequence ID" value="RMI04999.1"/>
    <property type="molecule type" value="Genomic_DNA"/>
</dbReference>
<organism evidence="1 2">
    <name type="scientific">Cellulomonas triticagri</name>
    <dbReference type="NCBI Taxonomy" id="2483352"/>
    <lineage>
        <taxon>Bacteria</taxon>
        <taxon>Bacillati</taxon>
        <taxon>Actinomycetota</taxon>
        <taxon>Actinomycetes</taxon>
        <taxon>Micrococcales</taxon>
        <taxon>Cellulomonadaceae</taxon>
        <taxon>Cellulomonas</taxon>
    </lineage>
</organism>
<proteinExistence type="predicted"/>
<reference evidence="1 2" key="1">
    <citation type="submission" date="2018-10" db="EMBL/GenBank/DDBJ databases">
        <title>Isolation, diversity and antifungal activity of actinobacteria from wheat.</title>
        <authorList>
            <person name="Han C."/>
        </authorList>
    </citation>
    <scope>NUCLEOTIDE SEQUENCE [LARGE SCALE GENOMIC DNA]</scope>
    <source>
        <strain evidence="1 2">NEAU-YY56</strain>
    </source>
</reference>
<evidence type="ECO:0008006" key="3">
    <source>
        <dbReference type="Google" id="ProtNLM"/>
    </source>
</evidence>
<protein>
    <recommendedName>
        <fullName evidence="3">Alpha/beta hydrolase</fullName>
    </recommendedName>
</protein>
<dbReference type="Proteomes" id="UP000269289">
    <property type="component" value="Unassembled WGS sequence"/>
</dbReference>
<accession>A0A3M2IV47</accession>
<evidence type="ECO:0000313" key="2">
    <source>
        <dbReference type="Proteomes" id="UP000269289"/>
    </source>
</evidence>
<keyword evidence="2" id="KW-1185">Reference proteome</keyword>
<dbReference type="Gene3D" id="3.40.50.1820">
    <property type="entry name" value="alpha/beta hydrolase"/>
    <property type="match status" value="1"/>
</dbReference>